<dbReference type="EMBL" id="CP022530">
    <property type="protein sequence ID" value="ASP40642.1"/>
    <property type="molecule type" value="Genomic_DNA"/>
</dbReference>
<dbReference type="SUPFAM" id="SSF54637">
    <property type="entry name" value="Thioesterase/thiol ester dehydrase-isomerase"/>
    <property type="match status" value="1"/>
</dbReference>
<organism evidence="2 3">
    <name type="scientific">Bacterioplanes sanyensis</name>
    <dbReference type="NCBI Taxonomy" id="1249553"/>
    <lineage>
        <taxon>Bacteria</taxon>
        <taxon>Pseudomonadati</taxon>
        <taxon>Pseudomonadota</taxon>
        <taxon>Gammaproteobacteria</taxon>
        <taxon>Oceanospirillales</taxon>
        <taxon>Oceanospirillaceae</taxon>
        <taxon>Bacterioplanes</taxon>
    </lineage>
</organism>
<dbReference type="KEGG" id="bsan:CHH28_19100"/>
<dbReference type="InterPro" id="IPR029069">
    <property type="entry name" value="HotDog_dom_sf"/>
</dbReference>
<reference evidence="2 3" key="1">
    <citation type="submission" date="2017-07" db="EMBL/GenBank/DDBJ databases">
        <title>Annotated genome sequence of Bacterioplanes sanyensis isolated from Red Sea.</title>
        <authorList>
            <person name="Rehman Z.U."/>
        </authorList>
    </citation>
    <scope>NUCLEOTIDE SEQUENCE [LARGE SCALE GENOMIC DNA]</scope>
    <source>
        <strain evidence="2 3">NV9</strain>
    </source>
</reference>
<dbReference type="AlphaFoldDB" id="A0A222FPJ9"/>
<evidence type="ECO:0000259" key="1">
    <source>
        <dbReference type="Pfam" id="PF03061"/>
    </source>
</evidence>
<proteinExistence type="predicted"/>
<dbReference type="InterPro" id="IPR006683">
    <property type="entry name" value="Thioestr_dom"/>
</dbReference>
<dbReference type="Gene3D" id="3.10.129.10">
    <property type="entry name" value="Hotdog Thioesterase"/>
    <property type="match status" value="1"/>
</dbReference>
<accession>A0A222FPJ9</accession>
<gene>
    <name evidence="2" type="ORF">CHH28_19100</name>
</gene>
<dbReference type="CDD" id="cd03443">
    <property type="entry name" value="PaaI_thioesterase"/>
    <property type="match status" value="1"/>
</dbReference>
<feature type="domain" description="Thioesterase" evidence="1">
    <location>
        <begin position="82"/>
        <end position="156"/>
    </location>
</feature>
<dbReference type="GO" id="GO:0016790">
    <property type="term" value="F:thiolester hydrolase activity"/>
    <property type="evidence" value="ECO:0007669"/>
    <property type="project" value="UniProtKB-ARBA"/>
</dbReference>
<evidence type="ECO:0000313" key="2">
    <source>
        <dbReference type="EMBL" id="ASP40642.1"/>
    </source>
</evidence>
<dbReference type="OrthoDB" id="9805304at2"/>
<dbReference type="Pfam" id="PF03061">
    <property type="entry name" value="4HBT"/>
    <property type="match status" value="1"/>
</dbReference>
<evidence type="ECO:0000313" key="3">
    <source>
        <dbReference type="Proteomes" id="UP000202440"/>
    </source>
</evidence>
<sequence length="183" mass="20087">MADSQTSKSVTVGAHCRHWHTSSLWLASQRIHREDQGLKPSKQQLQEFFTRDFPQANFSIDDVGERSATVRKKIAFEHLRPGGTVSGPVMMEVADTALYVAILHEIGLVALAVTTNLNINFLNKPVADKDLVARCQLIKVGKTLIIGDVFIYSDGQDAPVAHAVGTYSIPPKRNDHLGSVNTI</sequence>
<name>A0A222FPJ9_9GAMM</name>
<keyword evidence="3" id="KW-1185">Reference proteome</keyword>
<protein>
    <submittedName>
        <fullName evidence="2">Thioesterase</fullName>
    </submittedName>
</protein>
<dbReference type="Proteomes" id="UP000202440">
    <property type="component" value="Chromosome"/>
</dbReference>